<evidence type="ECO:0000313" key="4">
    <source>
        <dbReference type="Proteomes" id="UP000249577"/>
    </source>
</evidence>
<dbReference type="InterPro" id="IPR001254">
    <property type="entry name" value="Trypsin_dom"/>
</dbReference>
<evidence type="ECO:0000256" key="1">
    <source>
        <dbReference type="SAM" id="SignalP"/>
    </source>
</evidence>
<dbReference type="InterPro" id="IPR001314">
    <property type="entry name" value="Peptidase_S1A"/>
</dbReference>
<evidence type="ECO:0000259" key="2">
    <source>
        <dbReference type="PROSITE" id="PS50240"/>
    </source>
</evidence>
<dbReference type="SMART" id="SM00020">
    <property type="entry name" value="Tryp_SPc"/>
    <property type="match status" value="1"/>
</dbReference>
<proteinExistence type="predicted"/>
<dbReference type="Gene3D" id="2.40.10.10">
    <property type="entry name" value="Trypsin-like serine proteases"/>
    <property type="match status" value="1"/>
</dbReference>
<dbReference type="Proteomes" id="UP000249577">
    <property type="component" value="Unassembled WGS sequence"/>
</dbReference>
<dbReference type="PRINTS" id="PR00722">
    <property type="entry name" value="CHYMOTRYPSIN"/>
</dbReference>
<dbReference type="PROSITE" id="PS50240">
    <property type="entry name" value="TRYPSIN_DOM"/>
    <property type="match status" value="1"/>
</dbReference>
<organism evidence="3 4">
    <name type="scientific">Ancylobacter novellus</name>
    <name type="common">Thiobacillus novellus</name>
    <dbReference type="NCBI Taxonomy" id="921"/>
    <lineage>
        <taxon>Bacteria</taxon>
        <taxon>Pseudomonadati</taxon>
        <taxon>Pseudomonadota</taxon>
        <taxon>Alphaproteobacteria</taxon>
        <taxon>Hyphomicrobiales</taxon>
        <taxon>Xanthobacteraceae</taxon>
        <taxon>Ancylobacter</taxon>
    </lineage>
</organism>
<evidence type="ECO:0000313" key="3">
    <source>
        <dbReference type="EMBL" id="PZQ19115.1"/>
    </source>
</evidence>
<dbReference type="GO" id="GO:0004252">
    <property type="term" value="F:serine-type endopeptidase activity"/>
    <property type="evidence" value="ECO:0007669"/>
    <property type="project" value="InterPro"/>
</dbReference>
<dbReference type="InterPro" id="IPR043504">
    <property type="entry name" value="Peptidase_S1_PA_chymotrypsin"/>
</dbReference>
<feature type="signal peptide" evidence="1">
    <location>
        <begin position="1"/>
        <end position="29"/>
    </location>
</feature>
<sequence length="260" mass="25413">MTRLLPFRDTASRLGVVACLCLVTAPALAQGAAEAAAAATVSVQAVEPTGDGRAKVADCSGALIGPDLVLTSGHCLDGAAGPTRVAVFAYRGGRPVPQPLAVAAIARHPAHVIGWREKAGDPETRQREIAADLALLRLAAPVDGARPLPLGAGEGGAIAGTGAVSPGGRSGVMKRAALSAVRASTGAGARVVFATAAVTMCGGDSGGPAVGTGTGGEPVLWGVTAAVLKPKGGCGARIAVTPVDPASDGFRAMRAAVGRP</sequence>
<reference evidence="3 4" key="1">
    <citation type="submission" date="2017-08" db="EMBL/GenBank/DDBJ databases">
        <title>Infants hospitalized years apart are colonized by the same room-sourced microbial strains.</title>
        <authorList>
            <person name="Brooks B."/>
            <person name="Olm M.R."/>
            <person name="Firek B.A."/>
            <person name="Baker R."/>
            <person name="Thomas B.C."/>
            <person name="Morowitz M.J."/>
            <person name="Banfield J.F."/>
        </authorList>
    </citation>
    <scope>NUCLEOTIDE SEQUENCE [LARGE SCALE GENOMIC DNA]</scope>
    <source>
        <strain evidence="3">S2_005_003_R2_43</strain>
    </source>
</reference>
<dbReference type="Pfam" id="PF00089">
    <property type="entry name" value="Trypsin"/>
    <property type="match status" value="1"/>
</dbReference>
<feature type="chain" id="PRO_5016125387" description="Peptidase S1 domain-containing protein" evidence="1">
    <location>
        <begin position="30"/>
        <end position="260"/>
    </location>
</feature>
<keyword evidence="1" id="KW-0732">Signal</keyword>
<dbReference type="AlphaFoldDB" id="A0A2W5KWI6"/>
<protein>
    <recommendedName>
        <fullName evidence="2">Peptidase S1 domain-containing protein</fullName>
    </recommendedName>
</protein>
<gene>
    <name evidence="3" type="ORF">DI565_01625</name>
</gene>
<dbReference type="SUPFAM" id="SSF50494">
    <property type="entry name" value="Trypsin-like serine proteases"/>
    <property type="match status" value="1"/>
</dbReference>
<name>A0A2W5KWI6_ANCNO</name>
<dbReference type="GO" id="GO:0006508">
    <property type="term" value="P:proteolysis"/>
    <property type="evidence" value="ECO:0007669"/>
    <property type="project" value="InterPro"/>
</dbReference>
<dbReference type="InterPro" id="IPR009003">
    <property type="entry name" value="Peptidase_S1_PA"/>
</dbReference>
<dbReference type="EMBL" id="QFPN01000001">
    <property type="protein sequence ID" value="PZQ19115.1"/>
    <property type="molecule type" value="Genomic_DNA"/>
</dbReference>
<comment type="caution">
    <text evidence="3">The sequence shown here is derived from an EMBL/GenBank/DDBJ whole genome shotgun (WGS) entry which is preliminary data.</text>
</comment>
<feature type="domain" description="Peptidase S1" evidence="2">
    <location>
        <begin position="59"/>
        <end position="235"/>
    </location>
</feature>
<accession>A0A2W5KWI6</accession>